<dbReference type="eggNOG" id="ENOG502QWE4">
    <property type="taxonomic scope" value="Eukaryota"/>
</dbReference>
<dbReference type="AlphaFoldDB" id="F0XBD7"/>
<evidence type="ECO:0000313" key="3">
    <source>
        <dbReference type="Proteomes" id="UP000007796"/>
    </source>
</evidence>
<dbReference type="InParanoid" id="F0XBD7"/>
<dbReference type="HOGENOM" id="CLU_007933_3_0_1"/>
<organism evidence="3">
    <name type="scientific">Grosmannia clavigera (strain kw1407 / UAMH 11150)</name>
    <name type="common">Blue stain fungus</name>
    <name type="synonym">Graphiocladiella clavigera</name>
    <dbReference type="NCBI Taxonomy" id="655863"/>
    <lineage>
        <taxon>Eukaryota</taxon>
        <taxon>Fungi</taxon>
        <taxon>Dikarya</taxon>
        <taxon>Ascomycota</taxon>
        <taxon>Pezizomycotina</taxon>
        <taxon>Sordariomycetes</taxon>
        <taxon>Sordariomycetidae</taxon>
        <taxon>Ophiostomatales</taxon>
        <taxon>Ophiostomataceae</taxon>
        <taxon>Leptographium</taxon>
    </lineage>
</organism>
<dbReference type="PANTHER" id="PTHR34987">
    <property type="entry name" value="C, PUTATIVE (AFU_ORTHOLOGUE AFUA_3G02880)-RELATED"/>
    <property type="match status" value="1"/>
</dbReference>
<protein>
    <submittedName>
        <fullName evidence="2">Alpha-l-rhamnosidase</fullName>
    </submittedName>
</protein>
<sequence length="689" mass="76741">MASQKEVLTNFAQDVFEASSSSENSPWQSYNLAPTSRTVKATRIYATEGLVSAPPQTKLSSVESVVLTGSTALVTLDFGVNTTGIVTLHFGPQSIPQTVMGVAFAESKQFVSRTSDRSMDFHVVDGALHITVPETAAPQSWTCPERQQRGAFRYLTVFLESDGRVELTDVRTYNNMNPSRGANLRNYSGYFYSDDDFLNTIWYAGAYTLQLATIPRNTGRRSDWVHHKIGWANDSPATTEQYQEVLTDGARRDRTVWSGDRNISTVSNFIALNNKEASWAGVDWMFELQTDDGLFPYACKPIWHYGIWTFIALYEAYFYHADGSRQADDWVRQKWNKIKKGMDFSLAKVDDTGLLKVTLPADWGRNLLTGHNLEVNCCLQHVLCHFAQLARDVAGDEALATAWADRSGQLKEAINARLWDDEAGLYRDYIDAPVHPQDGNSLALWYGVASPERAARVSEGLTANWSPFGPVAPESPKMVSPFCGSMELMGHYAAGRPDRALTLLRTMWGYIWNAPYAVQSSLIEGYYHDGRCFYPFGDYDSSYISHAHPWASGPTIALTSWLVGLRLLDVGHHHWIFAPQLVFDSTVDEGKNGQSGKSPLFAMTGFTSDAQGFFSAGYKRSSPEMLVLAIKAPRKTVGRVGLPTLGKTIARVEQDGIELSLDSLEKGHSHLFLKYVKGGNRMFIICYTE</sequence>
<gene>
    <name evidence="2" type="ORF">CMQ_5128</name>
</gene>
<dbReference type="InterPro" id="IPR035396">
    <property type="entry name" value="Bac_rhamnosid6H"/>
</dbReference>
<dbReference type="InterPro" id="IPR012341">
    <property type="entry name" value="6hp_glycosidase-like_sf"/>
</dbReference>
<reference evidence="2 3" key="1">
    <citation type="journal article" date="2011" name="Proc. Natl. Acad. Sci. U.S.A.">
        <title>Genome and transcriptome analyses of the mountain pine beetle-fungal symbiont Grosmannia clavigera, a lodgepole pine pathogen.</title>
        <authorList>
            <person name="DiGuistini S."/>
            <person name="Wang Y."/>
            <person name="Liao N.Y."/>
            <person name="Taylor G."/>
            <person name="Tanguay P."/>
            <person name="Feau N."/>
            <person name="Henrissat B."/>
            <person name="Chan S.K."/>
            <person name="Hesse-Orce U."/>
            <person name="Alamouti S.M."/>
            <person name="Tsui C.K.M."/>
            <person name="Docking R.T."/>
            <person name="Levasseur A."/>
            <person name="Haridas S."/>
            <person name="Robertson G."/>
            <person name="Birol I."/>
            <person name="Holt R.A."/>
            <person name="Marra M.A."/>
            <person name="Hamelin R.C."/>
            <person name="Hirst M."/>
            <person name="Jones S.J.M."/>
            <person name="Bohlmann J."/>
            <person name="Breuil C."/>
        </authorList>
    </citation>
    <scope>NUCLEOTIDE SEQUENCE [LARGE SCALE GENOMIC DNA]</scope>
    <source>
        <strain evidence="3">kw1407 / UAMH 11150</strain>
    </source>
</reference>
<dbReference type="GO" id="GO:0003824">
    <property type="term" value="F:catalytic activity"/>
    <property type="evidence" value="ECO:0007669"/>
    <property type="project" value="UniProtKB-ARBA"/>
</dbReference>
<keyword evidence="3" id="KW-1185">Reference proteome</keyword>
<evidence type="ECO:0000259" key="1">
    <source>
        <dbReference type="Pfam" id="PF17389"/>
    </source>
</evidence>
<accession>F0XBD7</accession>
<dbReference type="Proteomes" id="UP000007796">
    <property type="component" value="Unassembled WGS sequence"/>
</dbReference>
<dbReference type="SUPFAM" id="SSF48208">
    <property type="entry name" value="Six-hairpin glycosidases"/>
    <property type="match status" value="1"/>
</dbReference>
<feature type="domain" description="Alpha-L-rhamnosidase six-hairpin glycosidase" evidence="1">
    <location>
        <begin position="239"/>
        <end position="463"/>
    </location>
</feature>
<dbReference type="EMBL" id="GL629756">
    <property type="protein sequence ID" value="EFX04866.1"/>
    <property type="molecule type" value="Genomic_DNA"/>
</dbReference>
<dbReference type="Pfam" id="PF17389">
    <property type="entry name" value="Bac_rhamnosid6H"/>
    <property type="match status" value="1"/>
</dbReference>
<dbReference type="PANTHER" id="PTHR34987:SF6">
    <property type="entry name" value="ALPHA-L-RHAMNOSIDASE SIX-HAIRPIN GLYCOSIDASE DOMAIN-CONTAINING PROTEIN"/>
    <property type="match status" value="1"/>
</dbReference>
<name>F0XBD7_GROCL</name>
<dbReference type="OrthoDB" id="10036721at2759"/>
<dbReference type="STRING" id="655863.F0XBD7"/>
<dbReference type="Gene3D" id="1.50.10.10">
    <property type="match status" value="1"/>
</dbReference>
<dbReference type="GeneID" id="25978416"/>
<evidence type="ECO:0000313" key="2">
    <source>
        <dbReference type="EMBL" id="EFX04866.1"/>
    </source>
</evidence>
<dbReference type="GO" id="GO:0005975">
    <property type="term" value="P:carbohydrate metabolic process"/>
    <property type="evidence" value="ECO:0007669"/>
    <property type="project" value="InterPro"/>
</dbReference>
<dbReference type="RefSeq" id="XP_014174348.1">
    <property type="nucleotide sequence ID" value="XM_014318873.1"/>
</dbReference>
<proteinExistence type="predicted"/>
<dbReference type="InterPro" id="IPR008928">
    <property type="entry name" value="6-hairpin_glycosidase_sf"/>
</dbReference>